<keyword evidence="3 10" id="KW-0812">Transmembrane</keyword>
<name>A0A6P4A541_ZIZJJ</name>
<evidence type="ECO:0000256" key="4">
    <source>
        <dbReference type="ARBA" id="ARBA00022729"/>
    </source>
</evidence>
<keyword evidence="2" id="KW-0433">Leucine-rich repeat</keyword>
<feature type="domain" description="Leucine-rich repeat-containing N-terminal plant-type" evidence="11">
    <location>
        <begin position="39"/>
        <end position="79"/>
    </location>
</feature>
<dbReference type="InterPro" id="IPR013210">
    <property type="entry name" value="LRR_N_plant-typ"/>
</dbReference>
<proteinExistence type="predicted"/>
<keyword evidence="6 10" id="KW-1133">Transmembrane helix</keyword>
<keyword evidence="4" id="KW-0732">Signal</keyword>
<feature type="transmembrane region" description="Helical" evidence="10">
    <location>
        <begin position="7"/>
        <end position="26"/>
    </location>
</feature>
<dbReference type="Pfam" id="PF08263">
    <property type="entry name" value="LRRNT_2"/>
    <property type="match status" value="1"/>
</dbReference>
<dbReference type="PRINTS" id="PR00019">
    <property type="entry name" value="LEURICHRPT"/>
</dbReference>
<organism evidence="12 13">
    <name type="scientific">Ziziphus jujuba</name>
    <name type="common">Chinese jujube</name>
    <name type="synonym">Ziziphus sativa</name>
    <dbReference type="NCBI Taxonomy" id="326968"/>
    <lineage>
        <taxon>Eukaryota</taxon>
        <taxon>Viridiplantae</taxon>
        <taxon>Streptophyta</taxon>
        <taxon>Embryophyta</taxon>
        <taxon>Tracheophyta</taxon>
        <taxon>Spermatophyta</taxon>
        <taxon>Magnoliopsida</taxon>
        <taxon>eudicotyledons</taxon>
        <taxon>Gunneridae</taxon>
        <taxon>Pentapetalae</taxon>
        <taxon>rosids</taxon>
        <taxon>fabids</taxon>
        <taxon>Rosales</taxon>
        <taxon>Rhamnaceae</taxon>
        <taxon>Paliureae</taxon>
        <taxon>Ziziphus</taxon>
    </lineage>
</organism>
<evidence type="ECO:0000256" key="6">
    <source>
        <dbReference type="ARBA" id="ARBA00022989"/>
    </source>
</evidence>
<keyword evidence="8" id="KW-0675">Receptor</keyword>
<dbReference type="PANTHER" id="PTHR48063:SF101">
    <property type="entry name" value="LRR RECEPTOR-LIKE SERINE_THREONINE-PROTEIN KINASE FLS2"/>
    <property type="match status" value="1"/>
</dbReference>
<dbReference type="RefSeq" id="XP_060671549.1">
    <property type="nucleotide sequence ID" value="XM_060815566.1"/>
</dbReference>
<dbReference type="Pfam" id="PF13855">
    <property type="entry name" value="LRR_8"/>
    <property type="match status" value="3"/>
</dbReference>
<evidence type="ECO:0000256" key="8">
    <source>
        <dbReference type="ARBA" id="ARBA00023170"/>
    </source>
</evidence>
<keyword evidence="12" id="KW-1185">Reference proteome</keyword>
<keyword evidence="9" id="KW-0325">Glycoprotein</keyword>
<evidence type="ECO:0000313" key="12">
    <source>
        <dbReference type="Proteomes" id="UP001652623"/>
    </source>
</evidence>
<dbReference type="InterPro" id="IPR001611">
    <property type="entry name" value="Leu-rich_rpt"/>
</dbReference>
<dbReference type="Gene3D" id="3.80.10.10">
    <property type="entry name" value="Ribonuclease Inhibitor"/>
    <property type="match status" value="4"/>
</dbReference>
<feature type="transmembrane region" description="Helical" evidence="10">
    <location>
        <begin position="851"/>
        <end position="868"/>
    </location>
</feature>
<sequence>MIDKGGISLKYVNAIVVFLVLLHMYFGAGDYTDIGCSERERRALVDFKNSLDFESKWLSSWGDEDEKKECCKWQGVKCSNSAGRVVKLDLKAHSLHGKIYPSLMELQYLEYLDLSSNSLHEDQNLKWLSHLSDLQYLDLSSVYLSTANDWLTVVSGLRKLSTLKLSTCHLPPPTLNTSLYLINASPLVTLDLGQNYLYVPTSSILFQWLFKFNTTLVSLDLSSNHFYGLIPSAFGKMMVLRELDLSDNQLQGMIPKSFGNLFSLKALNLSRNYQLNGSLVFLHNFSSCANNSMLESLVLHSNSFSGSLPDFSVFPLLKEIDLHNNKLNGSLTTSIRNLFELETFDVSYNYLEDVISELHLSNLSKLRSLDLSSNSNISLNLGSNWVPPFNLEFLNLRSCKLGPKFPNWLATQNNLSLLDISCNEISDTIPKWFEDSTPNMHYLNLSWNQIHGRLPNLSKKFPSLAVLDMSFNFFEGRLPSFPANLTILNLSKNIISGSILSSCKTITSPSLLMYLDLSNNQLSGVLPDYCVSKWTSLQILNLADNNFSGEIPSSVGSLRQIQTLKLRGNSFFGELPLSLRYCEKLIFMDLGNNKFLGKVPAWIGESLLALRVLIMRSNKFNGSIPSSLCGLTRLCILDLSQNSIFGNIPHCLSKLTSMYLGSSNGTKDVDGFSYIFINRVPNNWVYGSCTYLNTHANSAAVVIKGGVLVIHSSTLPFLRLIDLSGNKLTGKIPGELSSLSGLTSLNLSRNDLSGEIPQNMDEIEELNSLDLSQNRLSGRIPMSMCNFSFLDYLDLSYNNLHGRIPFSRSLSTFSASAFIGNQALCGPPLTENCPIEATSNRTRHGDEFKRWFKVGMGMGFFIGFWGIFGSLCLNRTWRHAYFLFLYKVKDWVLLRLALYIARLQTRFKRNNNH</sequence>
<evidence type="ECO:0000256" key="5">
    <source>
        <dbReference type="ARBA" id="ARBA00022737"/>
    </source>
</evidence>
<evidence type="ECO:0000259" key="11">
    <source>
        <dbReference type="Pfam" id="PF08263"/>
    </source>
</evidence>
<dbReference type="InterPro" id="IPR046956">
    <property type="entry name" value="RLP23-like"/>
</dbReference>
<comment type="subcellular location">
    <subcellularLocation>
        <location evidence="1">Membrane</location>
        <topology evidence="1">Single-pass type I membrane protein</topology>
    </subcellularLocation>
</comment>
<evidence type="ECO:0000256" key="3">
    <source>
        <dbReference type="ARBA" id="ARBA00022692"/>
    </source>
</evidence>
<reference evidence="13 14" key="1">
    <citation type="submission" date="2025-05" db="UniProtKB">
        <authorList>
            <consortium name="RefSeq"/>
        </authorList>
    </citation>
    <scope>IDENTIFICATION</scope>
    <source>
        <tissue evidence="13 14">Seedling</tissue>
    </source>
</reference>
<dbReference type="PROSITE" id="PS51450">
    <property type="entry name" value="LRR"/>
    <property type="match status" value="1"/>
</dbReference>
<dbReference type="InterPro" id="IPR032675">
    <property type="entry name" value="LRR_dom_sf"/>
</dbReference>
<protein>
    <submittedName>
        <fullName evidence="13 14">Receptor-like protein EIX1</fullName>
    </submittedName>
</protein>
<evidence type="ECO:0000256" key="9">
    <source>
        <dbReference type="ARBA" id="ARBA00023180"/>
    </source>
</evidence>
<evidence type="ECO:0000256" key="10">
    <source>
        <dbReference type="SAM" id="Phobius"/>
    </source>
</evidence>
<dbReference type="SUPFAM" id="SSF52047">
    <property type="entry name" value="RNI-like"/>
    <property type="match status" value="1"/>
</dbReference>
<dbReference type="GO" id="GO:0005886">
    <property type="term" value="C:plasma membrane"/>
    <property type="evidence" value="ECO:0007669"/>
    <property type="project" value="UniProtKB-SubCell"/>
</dbReference>
<dbReference type="GeneID" id="132799126"/>
<evidence type="ECO:0000256" key="1">
    <source>
        <dbReference type="ARBA" id="ARBA00004479"/>
    </source>
</evidence>
<evidence type="ECO:0000313" key="13">
    <source>
        <dbReference type="RefSeq" id="XP_015888550.3"/>
    </source>
</evidence>
<evidence type="ECO:0000256" key="7">
    <source>
        <dbReference type="ARBA" id="ARBA00023136"/>
    </source>
</evidence>
<keyword evidence="5" id="KW-0677">Repeat</keyword>
<evidence type="ECO:0000256" key="2">
    <source>
        <dbReference type="ARBA" id="ARBA00022614"/>
    </source>
</evidence>
<dbReference type="AlphaFoldDB" id="A0A6P4A541"/>
<dbReference type="InParanoid" id="A0A6P4A541"/>
<dbReference type="KEGG" id="zju:132799126"/>
<dbReference type="SUPFAM" id="SSF52058">
    <property type="entry name" value="L domain-like"/>
    <property type="match status" value="2"/>
</dbReference>
<evidence type="ECO:0000313" key="14">
    <source>
        <dbReference type="RefSeq" id="XP_060671549.1"/>
    </source>
</evidence>
<accession>A0A6P4A541</accession>
<dbReference type="RefSeq" id="XP_015888550.3">
    <property type="nucleotide sequence ID" value="XM_016033064.4"/>
</dbReference>
<gene>
    <name evidence="13" type="primary">LOC132799126</name>
    <name evidence="14" type="synonym">LOC107423497</name>
</gene>
<dbReference type="Pfam" id="PF00560">
    <property type="entry name" value="LRR_1"/>
    <property type="match status" value="6"/>
</dbReference>
<dbReference type="Proteomes" id="UP001652623">
    <property type="component" value="Chromosome 3"/>
</dbReference>
<dbReference type="PANTHER" id="PTHR48063">
    <property type="entry name" value="LRR RECEPTOR-LIKE KINASE"/>
    <property type="match status" value="1"/>
</dbReference>
<keyword evidence="7 10" id="KW-0472">Membrane</keyword>